<organism evidence="2 3">
    <name type="scientific">Trichonephila clavata</name>
    <name type="common">Joro spider</name>
    <name type="synonym">Nephila clavata</name>
    <dbReference type="NCBI Taxonomy" id="2740835"/>
    <lineage>
        <taxon>Eukaryota</taxon>
        <taxon>Metazoa</taxon>
        <taxon>Ecdysozoa</taxon>
        <taxon>Arthropoda</taxon>
        <taxon>Chelicerata</taxon>
        <taxon>Arachnida</taxon>
        <taxon>Araneae</taxon>
        <taxon>Araneomorphae</taxon>
        <taxon>Entelegynae</taxon>
        <taxon>Araneoidea</taxon>
        <taxon>Nephilidae</taxon>
        <taxon>Trichonephila</taxon>
    </lineage>
</organism>
<evidence type="ECO:0000313" key="2">
    <source>
        <dbReference type="EMBL" id="GFR07679.1"/>
    </source>
</evidence>
<keyword evidence="3" id="KW-1185">Reference proteome</keyword>
<proteinExistence type="predicted"/>
<feature type="compositionally biased region" description="Polar residues" evidence="1">
    <location>
        <begin position="204"/>
        <end position="219"/>
    </location>
</feature>
<dbReference type="Proteomes" id="UP000887116">
    <property type="component" value="Unassembled WGS sequence"/>
</dbReference>
<feature type="compositionally biased region" description="Basic and acidic residues" evidence="1">
    <location>
        <begin position="43"/>
        <end position="60"/>
    </location>
</feature>
<reference evidence="2" key="1">
    <citation type="submission" date="2020-07" db="EMBL/GenBank/DDBJ databases">
        <title>Multicomponent nature underlies the extraordinary mechanical properties of spider dragline silk.</title>
        <authorList>
            <person name="Kono N."/>
            <person name="Nakamura H."/>
            <person name="Mori M."/>
            <person name="Yoshida Y."/>
            <person name="Ohtoshi R."/>
            <person name="Malay A.D."/>
            <person name="Moran D.A.P."/>
            <person name="Tomita M."/>
            <person name="Numata K."/>
            <person name="Arakawa K."/>
        </authorList>
    </citation>
    <scope>NUCLEOTIDE SEQUENCE</scope>
</reference>
<protein>
    <submittedName>
        <fullName evidence="2">Putative ATP-dependent DNA helicase HFM1</fullName>
    </submittedName>
</protein>
<name>A0A8X6GQA0_TRICU</name>
<sequence length="219" mass="24821">MSSTVETSTLHSIDKAQKGLSTIGLDSHKSFVIQYETPNPHSGAKDNKLKDFPKHNQESKGSEMRSCYHKCLNKDICGHFCCKTGIQVSAVQRKKTQIENFMDQLQSKMNIFPSKKIKLEGVRKGTATPLPPSKWNDPHFVDEDWFQDANEDDLFMEQEPTEKEVKSEVFSFDINLDTAMEEDEVPSIEIDAKDKNETDAPAKSISNSPPTIQQEVWPK</sequence>
<keyword evidence="2" id="KW-0547">Nucleotide-binding</keyword>
<feature type="region of interest" description="Disordered" evidence="1">
    <location>
        <begin position="181"/>
        <end position="219"/>
    </location>
</feature>
<dbReference type="AlphaFoldDB" id="A0A8X6GQA0"/>
<gene>
    <name evidence="2" type="primary">HFM1</name>
    <name evidence="2" type="ORF">TNCT_556221</name>
</gene>
<keyword evidence="2" id="KW-0067">ATP-binding</keyword>
<dbReference type="OrthoDB" id="6429642at2759"/>
<evidence type="ECO:0000313" key="3">
    <source>
        <dbReference type="Proteomes" id="UP000887116"/>
    </source>
</evidence>
<keyword evidence="2" id="KW-0378">Hydrolase</keyword>
<accession>A0A8X6GQA0</accession>
<feature type="compositionally biased region" description="Basic and acidic residues" evidence="1">
    <location>
        <begin position="190"/>
        <end position="200"/>
    </location>
</feature>
<dbReference type="GO" id="GO:0004386">
    <property type="term" value="F:helicase activity"/>
    <property type="evidence" value="ECO:0007669"/>
    <property type="project" value="UniProtKB-KW"/>
</dbReference>
<keyword evidence="2" id="KW-0347">Helicase</keyword>
<comment type="caution">
    <text evidence="2">The sequence shown here is derived from an EMBL/GenBank/DDBJ whole genome shotgun (WGS) entry which is preliminary data.</text>
</comment>
<evidence type="ECO:0000256" key="1">
    <source>
        <dbReference type="SAM" id="MobiDB-lite"/>
    </source>
</evidence>
<feature type="region of interest" description="Disordered" evidence="1">
    <location>
        <begin position="36"/>
        <end position="60"/>
    </location>
</feature>
<dbReference type="EMBL" id="BMAO01026192">
    <property type="protein sequence ID" value="GFR07679.1"/>
    <property type="molecule type" value="Genomic_DNA"/>
</dbReference>